<gene>
    <name evidence="8" type="ORF">F4Y60_00825</name>
</gene>
<evidence type="ECO:0000313" key="8">
    <source>
        <dbReference type="EMBL" id="MXY32641.1"/>
    </source>
</evidence>
<dbReference type="Gene3D" id="1.20.1340.10">
    <property type="entry name" value="dopa decarboxylase, N-terminal domain"/>
    <property type="match status" value="1"/>
</dbReference>
<evidence type="ECO:0000256" key="2">
    <source>
        <dbReference type="ARBA" id="ARBA00009533"/>
    </source>
</evidence>
<dbReference type="GO" id="GO:0006520">
    <property type="term" value="P:amino acid metabolic process"/>
    <property type="evidence" value="ECO:0007669"/>
    <property type="project" value="InterPro"/>
</dbReference>
<evidence type="ECO:0000256" key="6">
    <source>
        <dbReference type="PIRSR" id="PIRSR602129-50"/>
    </source>
</evidence>
<dbReference type="PANTHER" id="PTHR11999:SF70">
    <property type="entry name" value="MIP05841P"/>
    <property type="match status" value="1"/>
</dbReference>
<reference evidence="8" key="1">
    <citation type="submission" date="2019-09" db="EMBL/GenBank/DDBJ databases">
        <title>Characterisation of the sponge microbiome using genome-centric metagenomics.</title>
        <authorList>
            <person name="Engelberts J.P."/>
            <person name="Robbins S.J."/>
            <person name="De Goeij J.M."/>
            <person name="Aranda M."/>
            <person name="Bell S.C."/>
            <person name="Webster N.S."/>
        </authorList>
    </citation>
    <scope>NUCLEOTIDE SEQUENCE</scope>
    <source>
        <strain evidence="8">SB0664_bin_43</strain>
    </source>
</reference>
<dbReference type="InterPro" id="IPR010977">
    <property type="entry name" value="Aromatic_deC"/>
</dbReference>
<dbReference type="SUPFAM" id="SSF53383">
    <property type="entry name" value="PLP-dependent transferases"/>
    <property type="match status" value="1"/>
</dbReference>
<dbReference type="AlphaFoldDB" id="A0A6B0XVD9"/>
<dbReference type="InterPro" id="IPR015421">
    <property type="entry name" value="PyrdxlP-dep_Trfase_major"/>
</dbReference>
<feature type="modified residue" description="N6-(pyridoxal phosphate)lysine" evidence="6">
    <location>
        <position position="301"/>
    </location>
</feature>
<evidence type="ECO:0000256" key="3">
    <source>
        <dbReference type="ARBA" id="ARBA00022793"/>
    </source>
</evidence>
<evidence type="ECO:0000256" key="7">
    <source>
        <dbReference type="RuleBase" id="RU000382"/>
    </source>
</evidence>
<evidence type="ECO:0000256" key="1">
    <source>
        <dbReference type="ARBA" id="ARBA00001933"/>
    </source>
</evidence>
<dbReference type="GO" id="GO:0008483">
    <property type="term" value="F:transaminase activity"/>
    <property type="evidence" value="ECO:0007669"/>
    <property type="project" value="UniProtKB-KW"/>
</dbReference>
<dbReference type="Gene3D" id="3.40.640.10">
    <property type="entry name" value="Type I PLP-dependent aspartate aminotransferase-like (Major domain)"/>
    <property type="match status" value="1"/>
</dbReference>
<dbReference type="Gene3D" id="3.90.1150.10">
    <property type="entry name" value="Aspartate Aminotransferase, domain 1"/>
    <property type="match status" value="1"/>
</dbReference>
<dbReference type="InterPro" id="IPR015424">
    <property type="entry name" value="PyrdxlP-dep_Trfase"/>
</dbReference>
<dbReference type="Pfam" id="PF00282">
    <property type="entry name" value="Pyridoxal_deC"/>
    <property type="match status" value="1"/>
</dbReference>
<evidence type="ECO:0000256" key="4">
    <source>
        <dbReference type="ARBA" id="ARBA00022898"/>
    </source>
</evidence>
<sequence>MTGQREPTWEDLARWGRRAAEWGADYHRTIRERPVRSQVSPGEIAAALPEAPPEEAEDMETIFSDVDRLVMPGITHWQHPSFFAYFCSNATPPSVVADYMIANLAVQCMIWQTSPAGTELETRVLDWLRQALDLPEAFHGVVHGSASEATLAAVLTMRERTLEWQGNQAGLPGQKPLRIYATAEVHTSIDRAIWVAGIGQDNLVRIPTSGPLRSMDSSALDAAIKSDLAAGLVPTGIISCVGGTSMGASDDVGRVAEVAKRHGLYLHVDAAWAGNAMICPEFRHLWSGTEEADSVVFNPYKWIGGQFDGSVHFVRSPEDLTRTLAIKPEYLKTHGAGGFINYSEWSIPLGRRFRALKLWFLIRAYGLEGLRRRIRDHVAWSEELAGKLRGDDRFEIVTDPILSLFTFRLVGKDDASQLDFVNRLNDDGRIYVTQTQVDGRAAVRFQVGQFGTTHDDVVAAYDVMADLA</sequence>
<dbReference type="GO" id="GO:0030170">
    <property type="term" value="F:pyridoxal phosphate binding"/>
    <property type="evidence" value="ECO:0007669"/>
    <property type="project" value="InterPro"/>
</dbReference>
<keyword evidence="8" id="KW-0808">Transferase</keyword>
<dbReference type="GO" id="GO:0005737">
    <property type="term" value="C:cytoplasm"/>
    <property type="evidence" value="ECO:0007669"/>
    <property type="project" value="TreeGrafter"/>
</dbReference>
<name>A0A6B0XVD9_9RHOB</name>
<dbReference type="GO" id="GO:0016831">
    <property type="term" value="F:carboxy-lyase activity"/>
    <property type="evidence" value="ECO:0007669"/>
    <property type="project" value="UniProtKB-KW"/>
</dbReference>
<keyword evidence="5 7" id="KW-0456">Lyase</keyword>
<accession>A0A6B0XVD9</accession>
<comment type="cofactor">
    <cofactor evidence="1 6 7">
        <name>pyridoxal 5'-phosphate</name>
        <dbReference type="ChEBI" id="CHEBI:597326"/>
    </cofactor>
</comment>
<dbReference type="EMBL" id="VXRY01000033">
    <property type="protein sequence ID" value="MXY32641.1"/>
    <property type="molecule type" value="Genomic_DNA"/>
</dbReference>
<dbReference type="InterPro" id="IPR015422">
    <property type="entry name" value="PyrdxlP-dep_Trfase_small"/>
</dbReference>
<dbReference type="GO" id="GO:0019752">
    <property type="term" value="P:carboxylic acid metabolic process"/>
    <property type="evidence" value="ECO:0007669"/>
    <property type="project" value="InterPro"/>
</dbReference>
<dbReference type="InterPro" id="IPR002129">
    <property type="entry name" value="PyrdxlP-dep_de-COase"/>
</dbReference>
<organism evidence="8">
    <name type="scientific">Boseongicola sp. SB0664_bin_43</name>
    <dbReference type="NCBI Taxonomy" id="2604844"/>
    <lineage>
        <taxon>Bacteria</taxon>
        <taxon>Pseudomonadati</taxon>
        <taxon>Pseudomonadota</taxon>
        <taxon>Alphaproteobacteria</taxon>
        <taxon>Rhodobacterales</taxon>
        <taxon>Paracoccaceae</taxon>
        <taxon>Boseongicola</taxon>
    </lineage>
</organism>
<keyword evidence="3" id="KW-0210">Decarboxylase</keyword>
<protein>
    <submittedName>
        <fullName evidence="8">Aspartate aminotransferase family protein</fullName>
    </submittedName>
</protein>
<comment type="similarity">
    <text evidence="2 7">Belongs to the group II decarboxylase family.</text>
</comment>
<proteinExistence type="inferred from homology"/>
<evidence type="ECO:0000256" key="5">
    <source>
        <dbReference type="ARBA" id="ARBA00023239"/>
    </source>
</evidence>
<dbReference type="PRINTS" id="PR00800">
    <property type="entry name" value="YHDCRBOXLASE"/>
</dbReference>
<keyword evidence="8" id="KW-0032">Aminotransferase</keyword>
<dbReference type="PANTHER" id="PTHR11999">
    <property type="entry name" value="GROUP II PYRIDOXAL-5-PHOSPHATE DECARBOXYLASE"/>
    <property type="match status" value="1"/>
</dbReference>
<keyword evidence="4 6" id="KW-0663">Pyridoxal phosphate</keyword>
<comment type="caution">
    <text evidence="8">The sequence shown here is derived from an EMBL/GenBank/DDBJ whole genome shotgun (WGS) entry which is preliminary data.</text>
</comment>